<dbReference type="InterPro" id="IPR052806">
    <property type="entry name" value="Fasciclin-like_AGP"/>
</dbReference>
<dbReference type="PANTHER" id="PTHR33985:SF19">
    <property type="entry name" value="FASCICLIN-LIKE ARABINOGALACTAN PROTEIN 21"/>
    <property type="match status" value="1"/>
</dbReference>
<dbReference type="Gene3D" id="2.30.180.10">
    <property type="entry name" value="FAS1 domain"/>
    <property type="match status" value="1"/>
</dbReference>
<name>A0A4U5NNP7_POPAL</name>
<gene>
    <name evidence="4" type="ORF">D5086_0000248880</name>
</gene>
<feature type="domain" description="FAS1" evidence="3">
    <location>
        <begin position="214"/>
        <end position="343"/>
    </location>
</feature>
<protein>
    <recommendedName>
        <fullName evidence="3">FAS1 domain-containing protein</fullName>
    </recommendedName>
</protein>
<evidence type="ECO:0000256" key="1">
    <source>
        <dbReference type="ARBA" id="ARBA00007843"/>
    </source>
</evidence>
<evidence type="ECO:0000313" key="4">
    <source>
        <dbReference type="EMBL" id="TKR85329.1"/>
    </source>
</evidence>
<organism evidence="4">
    <name type="scientific">Populus alba</name>
    <name type="common">White poplar</name>
    <dbReference type="NCBI Taxonomy" id="43335"/>
    <lineage>
        <taxon>Eukaryota</taxon>
        <taxon>Viridiplantae</taxon>
        <taxon>Streptophyta</taxon>
        <taxon>Embryophyta</taxon>
        <taxon>Tracheophyta</taxon>
        <taxon>Spermatophyta</taxon>
        <taxon>Magnoliopsida</taxon>
        <taxon>eudicotyledons</taxon>
        <taxon>Gunneridae</taxon>
        <taxon>Pentapetalae</taxon>
        <taxon>rosids</taxon>
        <taxon>fabids</taxon>
        <taxon>Malpighiales</taxon>
        <taxon>Salicaceae</taxon>
        <taxon>Saliceae</taxon>
        <taxon>Populus</taxon>
    </lineage>
</organism>
<dbReference type="InterPro" id="IPR036378">
    <property type="entry name" value="FAS1_dom_sf"/>
</dbReference>
<dbReference type="EMBL" id="RCHU01000951">
    <property type="protein sequence ID" value="TKR85329.1"/>
    <property type="molecule type" value="Genomic_DNA"/>
</dbReference>
<keyword evidence="2" id="KW-0472">Membrane</keyword>
<sequence>MASCSHWWHAPVYFIASAVLAFIAISTAMNSPSNNATIPTRPTSNYLSLNASRTLRESGFNIMATLLLVSPEMFFLSPNTTIFAIKDSSLANTSLPPWFLKNLLQYHTSPLKLSMEDVFKKPQGSCFPTLVDQKKLAVTKIDAKERLAEINHVLVSHPDMVLERRIAIHGVLAPFSSLWSKDVYFGWESIQAPICDANSSLVSDANGPRIILEWTRIIHLLSSHRFVSFAIGLNSVLDRILADHKNLSSVTIFAPPELEFVASSSPMLEKIVRLHILPQRATYIELAALPDKQRLRTLLPDEDLEITKGAGVTQGLTINGVEIVAPEIFSSKEFIVHGITQAFKIAKFPNASR</sequence>
<evidence type="ECO:0000256" key="2">
    <source>
        <dbReference type="SAM" id="Phobius"/>
    </source>
</evidence>
<dbReference type="SUPFAM" id="SSF82153">
    <property type="entry name" value="FAS1 domain"/>
    <property type="match status" value="2"/>
</dbReference>
<feature type="transmembrane region" description="Helical" evidence="2">
    <location>
        <begin position="12"/>
        <end position="29"/>
    </location>
</feature>
<reference evidence="4" key="1">
    <citation type="submission" date="2018-10" db="EMBL/GenBank/DDBJ databases">
        <title>Population genomic analysis revealed the cold adaptation of white poplar.</title>
        <authorList>
            <person name="Liu Y.-J."/>
        </authorList>
    </citation>
    <scope>NUCLEOTIDE SEQUENCE [LARGE SCALE GENOMIC DNA]</scope>
    <source>
        <strain evidence="4">PAL-ZL1</strain>
    </source>
</reference>
<keyword evidence="2" id="KW-1133">Transmembrane helix</keyword>
<comment type="similarity">
    <text evidence="1">Belongs to the fasciclin-like AGP family.</text>
</comment>
<evidence type="ECO:0000259" key="3">
    <source>
        <dbReference type="PROSITE" id="PS50213"/>
    </source>
</evidence>
<dbReference type="AlphaFoldDB" id="A0A4U5NNP7"/>
<comment type="caution">
    <text evidence="4">The sequence shown here is derived from an EMBL/GenBank/DDBJ whole genome shotgun (WGS) entry which is preliminary data.</text>
</comment>
<dbReference type="Pfam" id="PF02469">
    <property type="entry name" value="Fasciclin"/>
    <property type="match status" value="1"/>
</dbReference>
<accession>A0A4U5NNP7</accession>
<dbReference type="SMART" id="SM00554">
    <property type="entry name" value="FAS1"/>
    <property type="match status" value="2"/>
</dbReference>
<dbReference type="InterPro" id="IPR000782">
    <property type="entry name" value="FAS1_domain"/>
</dbReference>
<keyword evidence="2" id="KW-0812">Transmembrane</keyword>
<dbReference type="PROSITE" id="PS50213">
    <property type="entry name" value="FAS1"/>
    <property type="match status" value="1"/>
</dbReference>
<dbReference type="STRING" id="43335.A0A4U5NNP7"/>
<proteinExistence type="inferred from homology"/>
<dbReference type="PANTHER" id="PTHR33985">
    <property type="entry name" value="OS02G0491300 PROTEIN-RELATED"/>
    <property type="match status" value="1"/>
</dbReference>